<organism evidence="5 6">
    <name type="scientific">Dyella jiangningensis</name>
    <dbReference type="NCBI Taxonomy" id="1379159"/>
    <lineage>
        <taxon>Bacteria</taxon>
        <taxon>Pseudomonadati</taxon>
        <taxon>Pseudomonadota</taxon>
        <taxon>Gammaproteobacteria</taxon>
        <taxon>Lysobacterales</taxon>
        <taxon>Rhodanobacteraceae</taxon>
        <taxon>Dyella</taxon>
    </lineage>
</organism>
<dbReference type="GO" id="GO:0003677">
    <property type="term" value="F:DNA binding"/>
    <property type="evidence" value="ECO:0007669"/>
    <property type="project" value="UniProtKB-KW"/>
</dbReference>
<keyword evidence="1" id="KW-0805">Transcription regulation</keyword>
<gene>
    <name evidence="5" type="ORF">CA260_19595</name>
</gene>
<dbReference type="GO" id="GO:0003700">
    <property type="term" value="F:DNA-binding transcription factor activity"/>
    <property type="evidence" value="ECO:0007669"/>
    <property type="project" value="InterPro"/>
</dbReference>
<dbReference type="InterPro" id="IPR036390">
    <property type="entry name" value="WH_DNA-bd_sf"/>
</dbReference>
<dbReference type="PANTHER" id="PTHR42756">
    <property type="entry name" value="TRANSCRIPTIONAL REGULATOR, MARR"/>
    <property type="match status" value="1"/>
</dbReference>
<evidence type="ECO:0000256" key="1">
    <source>
        <dbReference type="ARBA" id="ARBA00023015"/>
    </source>
</evidence>
<name>A0A328NZL5_9GAMM</name>
<dbReference type="RefSeq" id="WP_111984769.1">
    <property type="nucleotide sequence ID" value="NZ_NFZS01000006.1"/>
</dbReference>
<evidence type="ECO:0000313" key="6">
    <source>
        <dbReference type="Proteomes" id="UP000248926"/>
    </source>
</evidence>
<reference evidence="5 6" key="1">
    <citation type="journal article" date="2018" name="Genet. Mol. Biol.">
        <title>The genome sequence of Dyella jiangningensis FCAV SCS01 from a lignocellulose-decomposing microbial consortium metagenome reveals potential for biotechnological applications.</title>
        <authorList>
            <person name="Desiderato J.G."/>
            <person name="Alvarenga D.O."/>
            <person name="Constancio M.T.L."/>
            <person name="Alves L.M.C."/>
            <person name="Varani A.M."/>
        </authorList>
    </citation>
    <scope>NUCLEOTIDE SEQUENCE [LARGE SCALE GENOMIC DNA]</scope>
    <source>
        <strain evidence="5 6">FCAV SCS01</strain>
    </source>
</reference>
<feature type="domain" description="HTH marR-type" evidence="4">
    <location>
        <begin position="25"/>
        <end position="159"/>
    </location>
</feature>
<protein>
    <submittedName>
        <fullName evidence="5">MarR family transcriptional regulator</fullName>
    </submittedName>
</protein>
<dbReference type="OrthoDB" id="8907575at2"/>
<dbReference type="Gene3D" id="1.10.10.10">
    <property type="entry name" value="Winged helix-like DNA-binding domain superfamily/Winged helix DNA-binding domain"/>
    <property type="match status" value="1"/>
</dbReference>
<evidence type="ECO:0000256" key="2">
    <source>
        <dbReference type="ARBA" id="ARBA00023125"/>
    </source>
</evidence>
<dbReference type="AlphaFoldDB" id="A0A328NZL5"/>
<accession>A0A328NZL5</accession>
<sequence length="164" mass="18812">MNSFLPTEQRLAITRQRHPAFPRDPAVLVRLIKHIYKRVHDDANAMLRPYGINHPEYNLLMMLYGTEGYTMHPTELADAAGEKLANITRLTNELCEKGLIARNASDEDRRKVALSLTPDGVAMIEGFLPDVCELLERQVGDMQPRDMAQLERLLKKFLTQLERQ</sequence>
<dbReference type="PRINTS" id="PR00598">
    <property type="entry name" value="HTHMARR"/>
</dbReference>
<dbReference type="InterPro" id="IPR036388">
    <property type="entry name" value="WH-like_DNA-bd_sf"/>
</dbReference>
<dbReference type="Proteomes" id="UP000248926">
    <property type="component" value="Unassembled WGS sequence"/>
</dbReference>
<dbReference type="InterPro" id="IPR000835">
    <property type="entry name" value="HTH_MarR-typ"/>
</dbReference>
<dbReference type="EMBL" id="NFZS01000006">
    <property type="protein sequence ID" value="RAO74593.1"/>
    <property type="molecule type" value="Genomic_DNA"/>
</dbReference>
<keyword evidence="6" id="KW-1185">Reference proteome</keyword>
<dbReference type="PROSITE" id="PS50995">
    <property type="entry name" value="HTH_MARR_2"/>
    <property type="match status" value="1"/>
</dbReference>
<evidence type="ECO:0000259" key="4">
    <source>
        <dbReference type="PROSITE" id="PS50995"/>
    </source>
</evidence>
<dbReference type="Pfam" id="PF01047">
    <property type="entry name" value="MarR"/>
    <property type="match status" value="1"/>
</dbReference>
<dbReference type="PANTHER" id="PTHR42756:SF1">
    <property type="entry name" value="TRANSCRIPTIONAL REPRESSOR OF EMRAB OPERON"/>
    <property type="match status" value="1"/>
</dbReference>
<comment type="caution">
    <text evidence="5">The sequence shown here is derived from an EMBL/GenBank/DDBJ whole genome shotgun (WGS) entry which is preliminary data.</text>
</comment>
<proteinExistence type="predicted"/>
<dbReference type="SMART" id="SM00347">
    <property type="entry name" value="HTH_MARR"/>
    <property type="match status" value="1"/>
</dbReference>
<evidence type="ECO:0000256" key="3">
    <source>
        <dbReference type="ARBA" id="ARBA00023163"/>
    </source>
</evidence>
<keyword evidence="2" id="KW-0238">DNA-binding</keyword>
<dbReference type="SUPFAM" id="SSF46785">
    <property type="entry name" value="Winged helix' DNA-binding domain"/>
    <property type="match status" value="1"/>
</dbReference>
<keyword evidence="3" id="KW-0804">Transcription</keyword>
<evidence type="ECO:0000313" key="5">
    <source>
        <dbReference type="EMBL" id="RAO74593.1"/>
    </source>
</evidence>